<name>A0ABN2FZR9_9MICO</name>
<reference evidence="1 2" key="1">
    <citation type="journal article" date="2019" name="Int. J. Syst. Evol. Microbiol.">
        <title>The Global Catalogue of Microorganisms (GCM) 10K type strain sequencing project: providing services to taxonomists for standard genome sequencing and annotation.</title>
        <authorList>
            <consortium name="The Broad Institute Genomics Platform"/>
            <consortium name="The Broad Institute Genome Sequencing Center for Infectious Disease"/>
            <person name="Wu L."/>
            <person name="Ma J."/>
        </authorList>
    </citation>
    <scope>NUCLEOTIDE SEQUENCE [LARGE SCALE GENOMIC DNA]</scope>
    <source>
        <strain evidence="1 2">JCM 15575</strain>
    </source>
</reference>
<keyword evidence="2" id="KW-1185">Reference proteome</keyword>
<proteinExistence type="predicted"/>
<evidence type="ECO:0000313" key="2">
    <source>
        <dbReference type="Proteomes" id="UP001500596"/>
    </source>
</evidence>
<sequence length="122" mass="13887">MDERIRRVREFVGDALQEGARPAKAEIRDSAHREGFTSAAGITLRRVEHELDALRKRMKGEGPKLTQADLAVDAELEELRADTEAEFDRYWRGSGIDWRPRKPVVQGVVRRVHEPEGLDGLN</sequence>
<gene>
    <name evidence="1" type="ORF">GCM10009807_02960</name>
</gene>
<protein>
    <submittedName>
        <fullName evidence="1">Uncharacterized protein</fullName>
    </submittedName>
</protein>
<evidence type="ECO:0000313" key="1">
    <source>
        <dbReference type="EMBL" id="GAA1662404.1"/>
    </source>
</evidence>
<organism evidence="1 2">
    <name type="scientific">Microbacterium lacus</name>
    <dbReference type="NCBI Taxonomy" id="415217"/>
    <lineage>
        <taxon>Bacteria</taxon>
        <taxon>Bacillati</taxon>
        <taxon>Actinomycetota</taxon>
        <taxon>Actinomycetes</taxon>
        <taxon>Micrococcales</taxon>
        <taxon>Microbacteriaceae</taxon>
        <taxon>Microbacterium</taxon>
    </lineage>
</organism>
<dbReference type="EMBL" id="BAAAPK010000001">
    <property type="protein sequence ID" value="GAA1662404.1"/>
    <property type="molecule type" value="Genomic_DNA"/>
</dbReference>
<accession>A0ABN2FZR9</accession>
<dbReference type="RefSeq" id="WP_344050873.1">
    <property type="nucleotide sequence ID" value="NZ_BAAAPK010000001.1"/>
</dbReference>
<dbReference type="Proteomes" id="UP001500596">
    <property type="component" value="Unassembled WGS sequence"/>
</dbReference>
<comment type="caution">
    <text evidence="1">The sequence shown here is derived from an EMBL/GenBank/DDBJ whole genome shotgun (WGS) entry which is preliminary data.</text>
</comment>